<dbReference type="Proteomes" id="UP000624159">
    <property type="component" value="Unassembled WGS sequence"/>
</dbReference>
<keyword evidence="2" id="KW-1185">Reference proteome</keyword>
<evidence type="ECO:0000313" key="1">
    <source>
        <dbReference type="EMBL" id="MBH1932592.1"/>
    </source>
</evidence>
<organism evidence="1 2">
    <name type="scientific">Serratia rubidaea</name>
    <name type="common">Serratia marinorubra</name>
    <dbReference type="NCBI Taxonomy" id="61652"/>
    <lineage>
        <taxon>Bacteria</taxon>
        <taxon>Pseudomonadati</taxon>
        <taxon>Pseudomonadota</taxon>
        <taxon>Gammaproteobacteria</taxon>
        <taxon>Enterobacterales</taxon>
        <taxon>Yersiniaceae</taxon>
        <taxon>Serratia</taxon>
    </lineage>
</organism>
<name>A0ABS0MJV5_SERRU</name>
<sequence length="87" mass="9484">MAKYSTAEGEFYDKYPQPAEEGCGDIYQEKADLHSGYFFAQTGGAAGKFPFGGNNKKPGGWPGEIHQYSTTDVDIEGISPGQCNRRL</sequence>
<proteinExistence type="predicted"/>
<evidence type="ECO:0000313" key="2">
    <source>
        <dbReference type="Proteomes" id="UP000624159"/>
    </source>
</evidence>
<accession>A0ABS0MJV5</accession>
<dbReference type="EMBL" id="JADULK010000020">
    <property type="protein sequence ID" value="MBH1932592.1"/>
    <property type="molecule type" value="Genomic_DNA"/>
</dbReference>
<reference evidence="1 2" key="1">
    <citation type="submission" date="2020-11" db="EMBL/GenBank/DDBJ databases">
        <title>Enhanced detection system for hospital associated transmission using whole genome sequencing surveillance.</title>
        <authorList>
            <person name="Harrison L.H."/>
            <person name="Van Tyne D."/>
            <person name="Marsh J.W."/>
            <person name="Griffith M.P."/>
            <person name="Snyder D.J."/>
            <person name="Cooper V.S."/>
            <person name="Mustapha M."/>
        </authorList>
    </citation>
    <scope>NUCLEOTIDE SEQUENCE [LARGE SCALE GENOMIC DNA]</scope>
    <source>
        <strain evidence="1 2">SER00230</strain>
    </source>
</reference>
<gene>
    <name evidence="1" type="ORF">I5U13_23320</name>
</gene>
<protein>
    <submittedName>
        <fullName evidence="1">Uncharacterized protein</fullName>
    </submittedName>
</protein>
<comment type="caution">
    <text evidence="1">The sequence shown here is derived from an EMBL/GenBank/DDBJ whole genome shotgun (WGS) entry which is preliminary data.</text>
</comment>
<dbReference type="RefSeq" id="WP_197664895.1">
    <property type="nucleotide sequence ID" value="NZ_JADULK010000020.1"/>
</dbReference>